<dbReference type="EMBL" id="UINC01160971">
    <property type="protein sequence ID" value="SVD59897.1"/>
    <property type="molecule type" value="Genomic_DNA"/>
</dbReference>
<accession>A0A382WM07</accession>
<reference evidence="2" key="1">
    <citation type="submission" date="2018-05" db="EMBL/GenBank/DDBJ databases">
        <authorList>
            <person name="Lanie J.A."/>
            <person name="Ng W.-L."/>
            <person name="Kazmierczak K.M."/>
            <person name="Andrzejewski T.M."/>
            <person name="Davidsen T.M."/>
            <person name="Wayne K.J."/>
            <person name="Tettelin H."/>
            <person name="Glass J.I."/>
            <person name="Rusch D."/>
            <person name="Podicherti R."/>
            <person name="Tsui H.-C.T."/>
            <person name="Winkler M.E."/>
        </authorList>
    </citation>
    <scope>NUCLEOTIDE SEQUENCE</scope>
</reference>
<evidence type="ECO:0000256" key="1">
    <source>
        <dbReference type="SAM" id="Coils"/>
    </source>
</evidence>
<sequence>MIAINQVLPPKTTKDGGIVDEASADPEIPFANTLDDLMEGSIAESEAGELLLAELEADTMLAELESEESELNLLQEDILETLTDEENQIGLAVPIAPELLPNSIDELQLQNGESFKERTGMSRLEVLQQGKPLTEESLLVPELRTDTKALKNDLAKQQTTLGQINPEEVLTESKSSSKAILNETSSAHPFSNMEAVFQKTQPLAESGEKMEQ</sequence>
<name>A0A382WM07_9ZZZZ</name>
<keyword evidence="1" id="KW-0175">Coiled coil</keyword>
<evidence type="ECO:0000313" key="2">
    <source>
        <dbReference type="EMBL" id="SVD59897.1"/>
    </source>
</evidence>
<dbReference type="AlphaFoldDB" id="A0A382WM07"/>
<gene>
    <name evidence="2" type="ORF">METZ01_LOCUS412751</name>
</gene>
<feature type="non-terminal residue" evidence="2">
    <location>
        <position position="212"/>
    </location>
</feature>
<organism evidence="2">
    <name type="scientific">marine metagenome</name>
    <dbReference type="NCBI Taxonomy" id="408172"/>
    <lineage>
        <taxon>unclassified sequences</taxon>
        <taxon>metagenomes</taxon>
        <taxon>ecological metagenomes</taxon>
    </lineage>
</organism>
<feature type="coiled-coil region" evidence="1">
    <location>
        <begin position="50"/>
        <end position="84"/>
    </location>
</feature>
<protein>
    <submittedName>
        <fullName evidence="2">Uncharacterized protein</fullName>
    </submittedName>
</protein>
<proteinExistence type="predicted"/>